<comment type="caution">
    <text evidence="2">The sequence shown here is derived from an EMBL/GenBank/DDBJ whole genome shotgun (WGS) entry which is preliminary data.</text>
</comment>
<proteinExistence type="predicted"/>
<evidence type="ECO:0000313" key="3">
    <source>
        <dbReference type="Proteomes" id="UP000543419"/>
    </source>
</evidence>
<protein>
    <submittedName>
        <fullName evidence="2">Uncharacterized protein</fullName>
    </submittedName>
</protein>
<gene>
    <name evidence="2" type="ORF">G1C97_0466</name>
</gene>
<accession>A0A7Y0HWQ1</accession>
<feature type="region of interest" description="Disordered" evidence="1">
    <location>
        <begin position="176"/>
        <end position="198"/>
    </location>
</feature>
<dbReference type="Proteomes" id="UP000543419">
    <property type="component" value="Unassembled WGS sequence"/>
</dbReference>
<name>A0A7Y0HWQ1_9BIFI</name>
<evidence type="ECO:0000256" key="1">
    <source>
        <dbReference type="SAM" id="MobiDB-lite"/>
    </source>
</evidence>
<reference evidence="2 3" key="1">
    <citation type="submission" date="2020-02" db="EMBL/GenBank/DDBJ databases">
        <title>Characterization of phylogenetic diversity of novel bifidobacterial species isolated in Czech ZOOs.</title>
        <authorList>
            <person name="Lugli G.A."/>
            <person name="Vera N.B."/>
            <person name="Ventura M."/>
        </authorList>
    </citation>
    <scope>NUCLEOTIDE SEQUENCE [LARGE SCALE GENOMIC DNA]</scope>
    <source>
        <strain evidence="2 3">DSM 109959</strain>
    </source>
</reference>
<sequence length="242" mass="25559">MLADPFTPIRARKEWNGIGCRPAAPIHDDGRARAVRTPTGNRNREEAGRGASGLEASRWWPIAGSRLSLRFLMGFCVLFGFLTPGSAPVPFFSCAKSHGAWPCDFAQGHGAAPCGVGGFRARVAPRCMTLVLPLLLPLGFRGVAAAPRAVPFGTARLSGVRHADAGSPRLSERVRTGAVPCSRGGTSTFPSPPTAGWVPPGMRRPARCGSGRAFLSWSSCANPCGTPWCDTPHVVCEVTQDV</sequence>
<dbReference type="AlphaFoldDB" id="A0A7Y0HWQ1"/>
<evidence type="ECO:0000313" key="2">
    <source>
        <dbReference type="EMBL" id="NMM97517.1"/>
    </source>
</evidence>
<dbReference type="EMBL" id="JAAIIG010000002">
    <property type="protein sequence ID" value="NMM97517.1"/>
    <property type="molecule type" value="Genomic_DNA"/>
</dbReference>
<organism evidence="2 3">
    <name type="scientific">Bifidobacterium olomucense</name>
    <dbReference type="NCBI Taxonomy" id="2675324"/>
    <lineage>
        <taxon>Bacteria</taxon>
        <taxon>Bacillati</taxon>
        <taxon>Actinomycetota</taxon>
        <taxon>Actinomycetes</taxon>
        <taxon>Bifidobacteriales</taxon>
        <taxon>Bifidobacteriaceae</taxon>
        <taxon>Bifidobacterium</taxon>
    </lineage>
</organism>
<keyword evidence="3" id="KW-1185">Reference proteome</keyword>
<feature type="region of interest" description="Disordered" evidence="1">
    <location>
        <begin position="29"/>
        <end position="50"/>
    </location>
</feature>